<evidence type="ECO:0000256" key="6">
    <source>
        <dbReference type="SAM" id="Phobius"/>
    </source>
</evidence>
<comment type="subcellular location">
    <subcellularLocation>
        <location evidence="1">Membrane</location>
        <topology evidence="1">Multi-pass membrane protein</topology>
    </subcellularLocation>
</comment>
<keyword evidence="2 6" id="KW-0812">Transmembrane</keyword>
<dbReference type="InterPro" id="IPR036259">
    <property type="entry name" value="MFS_trans_sf"/>
</dbReference>
<dbReference type="PANTHER" id="PTHR23507">
    <property type="entry name" value="ZGC:174356"/>
    <property type="match status" value="1"/>
</dbReference>
<dbReference type="GO" id="GO:0016020">
    <property type="term" value="C:membrane"/>
    <property type="evidence" value="ECO:0007669"/>
    <property type="project" value="UniProtKB-SubCell"/>
</dbReference>
<feature type="transmembrane region" description="Helical" evidence="6">
    <location>
        <begin position="319"/>
        <end position="344"/>
    </location>
</feature>
<name>A0A813EMG8_POLGL</name>
<accession>A0A813EMG8</accession>
<feature type="region of interest" description="Disordered" evidence="5">
    <location>
        <begin position="143"/>
        <end position="196"/>
    </location>
</feature>
<comment type="caution">
    <text evidence="7">The sequence shown here is derived from an EMBL/GenBank/DDBJ whole genome shotgun (WGS) entry which is preliminary data.</text>
</comment>
<feature type="region of interest" description="Disordered" evidence="5">
    <location>
        <begin position="85"/>
        <end position="114"/>
    </location>
</feature>
<keyword evidence="3 6" id="KW-1133">Transmembrane helix</keyword>
<protein>
    <submittedName>
        <fullName evidence="7">Uncharacterized protein</fullName>
    </submittedName>
</protein>
<dbReference type="EMBL" id="CAJNNV010013986">
    <property type="protein sequence ID" value="CAE8602207.1"/>
    <property type="molecule type" value="Genomic_DNA"/>
</dbReference>
<evidence type="ECO:0000256" key="3">
    <source>
        <dbReference type="ARBA" id="ARBA00022989"/>
    </source>
</evidence>
<dbReference type="Gene3D" id="1.20.1250.20">
    <property type="entry name" value="MFS general substrate transporter like domains"/>
    <property type="match status" value="1"/>
</dbReference>
<dbReference type="GO" id="GO:0022857">
    <property type="term" value="F:transmembrane transporter activity"/>
    <property type="evidence" value="ECO:0007669"/>
    <property type="project" value="InterPro"/>
</dbReference>
<evidence type="ECO:0000313" key="8">
    <source>
        <dbReference type="Proteomes" id="UP000654075"/>
    </source>
</evidence>
<sequence length="514" mass="55583">MKVSMLGGELSFAVSRTAVCSAQLRLSSAGVQDARGFVELDGEEKTPWDILTEMNEDWWQTAIYERRCGSDNLFGASIKYIDPEKACHGYPPDTPDRRAEPASKQSRRSSGADVHEVETAGCSAYCTGCKGCKGPEWTDAAAETTSKLSSNTRTSNTSRARPTAAPKTRPIPAQEPNRKDSSKVVPVPTSWPQSRWAPLEPNQTMLDIALRTNWRDFADAESSITGRRFPHGLVGCNPPLTFPNFSVPAISRDWKARRHANTGGGMLETLRAFRKLLRRDTCLSWYLCASSLSSAGISSFLSARTIWARHSFGWDGREIGRVVACYGVTLVAAQFLLLPLLLWCMQGREPLLAQFCLLVNCARFTAYACAPSASWVYAALLLGTAGNCSVPVLQGLCSRCVAEEEHALLSGGASTLNTASQVVGALIGSWLFAASLQGCVSQHAHLVFSAACFALATACVTLARPAKTWDLKQGAPSWVQQAEGLHSMDAAVAGPTARGSMLGRQAWLQRARSE</sequence>
<dbReference type="InterPro" id="IPR011701">
    <property type="entry name" value="MFS"/>
</dbReference>
<dbReference type="Pfam" id="PF07690">
    <property type="entry name" value="MFS_1"/>
    <property type="match status" value="1"/>
</dbReference>
<gene>
    <name evidence="7" type="ORF">PGLA1383_LOCUS20463</name>
</gene>
<evidence type="ECO:0000256" key="5">
    <source>
        <dbReference type="SAM" id="MobiDB-lite"/>
    </source>
</evidence>
<proteinExistence type="predicted"/>
<evidence type="ECO:0000256" key="1">
    <source>
        <dbReference type="ARBA" id="ARBA00004141"/>
    </source>
</evidence>
<evidence type="ECO:0000256" key="4">
    <source>
        <dbReference type="ARBA" id="ARBA00023136"/>
    </source>
</evidence>
<dbReference type="PANTHER" id="PTHR23507:SF1">
    <property type="entry name" value="FI18259P1-RELATED"/>
    <property type="match status" value="1"/>
</dbReference>
<feature type="compositionally biased region" description="Low complexity" evidence="5">
    <location>
        <begin position="144"/>
        <end position="165"/>
    </location>
</feature>
<keyword evidence="8" id="KW-1185">Reference proteome</keyword>
<keyword evidence="4 6" id="KW-0472">Membrane</keyword>
<dbReference type="Proteomes" id="UP000654075">
    <property type="component" value="Unassembled WGS sequence"/>
</dbReference>
<feature type="transmembrane region" description="Helical" evidence="6">
    <location>
        <begin position="283"/>
        <end position="307"/>
    </location>
</feature>
<dbReference type="AlphaFoldDB" id="A0A813EMG8"/>
<reference evidence="7" key="1">
    <citation type="submission" date="2021-02" db="EMBL/GenBank/DDBJ databases">
        <authorList>
            <person name="Dougan E. K."/>
            <person name="Rhodes N."/>
            <person name="Thang M."/>
            <person name="Chan C."/>
        </authorList>
    </citation>
    <scope>NUCLEOTIDE SEQUENCE</scope>
</reference>
<evidence type="ECO:0000256" key="2">
    <source>
        <dbReference type="ARBA" id="ARBA00022692"/>
    </source>
</evidence>
<organism evidence="7 8">
    <name type="scientific">Polarella glacialis</name>
    <name type="common">Dinoflagellate</name>
    <dbReference type="NCBI Taxonomy" id="89957"/>
    <lineage>
        <taxon>Eukaryota</taxon>
        <taxon>Sar</taxon>
        <taxon>Alveolata</taxon>
        <taxon>Dinophyceae</taxon>
        <taxon>Suessiales</taxon>
        <taxon>Suessiaceae</taxon>
        <taxon>Polarella</taxon>
    </lineage>
</organism>
<dbReference type="SUPFAM" id="SSF103473">
    <property type="entry name" value="MFS general substrate transporter"/>
    <property type="match status" value="1"/>
</dbReference>
<evidence type="ECO:0000313" key="7">
    <source>
        <dbReference type="EMBL" id="CAE8602207.1"/>
    </source>
</evidence>